<dbReference type="SUPFAM" id="SSF52540">
    <property type="entry name" value="P-loop containing nucleoside triphosphate hydrolases"/>
    <property type="match status" value="2"/>
</dbReference>
<dbReference type="PANTHER" id="PTHR46082">
    <property type="entry name" value="ATP/GTP-BINDING PROTEIN-RELATED"/>
    <property type="match status" value="1"/>
</dbReference>
<comment type="caution">
    <text evidence="3">The sequence shown here is derived from an EMBL/GenBank/DDBJ whole genome shotgun (WGS) entry which is preliminary data.</text>
</comment>
<dbReference type="GO" id="GO:0007165">
    <property type="term" value="P:signal transduction"/>
    <property type="evidence" value="ECO:0007669"/>
    <property type="project" value="InterPro"/>
</dbReference>
<protein>
    <recommendedName>
        <fullName evidence="5">ATP/GTP-binding protein</fullName>
    </recommendedName>
</protein>
<dbReference type="InterPro" id="IPR027417">
    <property type="entry name" value="P-loop_NTPase"/>
</dbReference>
<evidence type="ECO:0000313" key="4">
    <source>
        <dbReference type="Proteomes" id="UP000619479"/>
    </source>
</evidence>
<dbReference type="SUPFAM" id="SSF48452">
    <property type="entry name" value="TPR-like"/>
    <property type="match status" value="3"/>
</dbReference>
<feature type="domain" description="TIR" evidence="2">
    <location>
        <begin position="340"/>
        <end position="450"/>
    </location>
</feature>
<dbReference type="InterPro" id="IPR053137">
    <property type="entry name" value="NLR-like"/>
</dbReference>
<name>A0A919ICF8_9ACTN</name>
<proteinExistence type="predicted"/>
<dbReference type="Gene3D" id="1.25.40.10">
    <property type="entry name" value="Tetratricopeptide repeat domain"/>
    <property type="match status" value="2"/>
</dbReference>
<feature type="domain" description="CobQ/CobB/MinD/ParA nucleotide binding" evidence="1">
    <location>
        <begin position="11"/>
        <end position="112"/>
    </location>
</feature>
<dbReference type="NCBIfam" id="NF040586">
    <property type="entry name" value="FxSxx_TPR"/>
    <property type="match status" value="1"/>
</dbReference>
<organism evidence="3 4">
    <name type="scientific">Actinoplanes cyaneus</name>
    <dbReference type="NCBI Taxonomy" id="52696"/>
    <lineage>
        <taxon>Bacteria</taxon>
        <taxon>Bacillati</taxon>
        <taxon>Actinomycetota</taxon>
        <taxon>Actinomycetes</taxon>
        <taxon>Micromonosporales</taxon>
        <taxon>Micromonosporaceae</taxon>
        <taxon>Actinoplanes</taxon>
    </lineage>
</organism>
<reference evidence="3" key="1">
    <citation type="submission" date="2021-01" db="EMBL/GenBank/DDBJ databases">
        <title>Whole genome shotgun sequence of Actinoplanes cyaneus NBRC 14990.</title>
        <authorList>
            <person name="Komaki H."/>
            <person name="Tamura T."/>
        </authorList>
    </citation>
    <scope>NUCLEOTIDE SEQUENCE</scope>
    <source>
        <strain evidence="3">NBRC 14990</strain>
    </source>
</reference>
<sequence length="1306" mass="144775">MEPSGRDGQIITFYSFKGGVGRTMALANVAWILAGTGRRVLTVDWDLESPGLHRYYSPFLADRDLRQSPGVIDMITRFERRAGEAESRGEGLRSEEIRRLTRIQEYATSLERYEFPRGGSIDFVPSGRQAPEYSDTVSNFDWETFYSRLNGAEFLVSLAQDMREHYDVVLIDSRTGLSDNAGICTVTLPDTVVNCFAYNNQSIEGAVAVANDIRRLGNDIRILPVPSRVEDGEAAKLNKRRVLAQQKFSEFVSALGHADPSKYWGQVEQPYKPFYAYEETLATFGDRPHQENDLLAAYERLAGELVGERCELAEISEAIRLGWLSEFEQRGAVSPGPALICYTPRDRIWAEWISYQLRLAGQRNVLQDVNAPVDVAEVLSRADCAILLLSQESVRVPQMETWWRLTVRRDTPGRGRFLVPVRVDGFRPPEPFAEREPVDMFNVPERTARDSLLARLEIRDPAGGYFGISGGPNPRFPFEPARVWRAPARNPGFTGRDATLEVLREQLNASTAQTGPVVLQGIGGVGKTQIAVEYVHRFNADYDIVWWISADQPALVVTALSDLARELGLPLAGSARADEEAAAVLEALRLGTPSPKWIVVFDNTEDPEQIRQFVPTGPGDVVVTTPGQEWSRTAWTLDINVFDRSESRALLTRRVAGLSDADAEEIAAKLGDLPLAVEQAAAWLVTTGMRARNYLDLLEEQLPRILNEPPPPGYRHPAAETWRLSQQRLRQANPAAAFLVELLAVMAPEPIPTALMDSPGMADALAEYDPMFRDQLMRNSLVREASRFGLARVDSAVHALRMHRLVQSVIISDLAVEEQRRRREQMHVILAKAQRGEPSDQDSWPTYQGILTHLEPSGALDSDNPEVHQLAIDMVRYLRYRGDLAGGRRLAEQTMKTWESRLGPEHLSLLRMRSELGNILLAHGEYQAALAIQEDAAERMIAQRGQTYPYALIALSGAAAAYAGLGRYQRAVELGEQIVLHWQTTVGDTHRRTLAARNNYANWLLLTGDSGRAREIGEQVVVMAETALGPAARWTLLFRRNLGRSLRADGDLRRSEGLLLETLATCRESLDQTDDYLLLTQRELATTLRRLGSLAEARELAERSVEMFGQTVGPEHVHALSCRLEVANIQAAQGDHAAARAGTEEVLAGYSRIVGEDHPSALMVANNLGARLSANGQPREAVALLDRTLTALQVTFPESHPYVSICRMNLASAFFESGDAKTALEWDAAALVRLRERLHSRSHPTVLAATANLAASRLATGDQAGGEELRRETLRLAGGVFAENHPQVVALLAGGRTFVDLEPPQD</sequence>
<evidence type="ECO:0000259" key="1">
    <source>
        <dbReference type="Pfam" id="PF01656"/>
    </source>
</evidence>
<dbReference type="Gene3D" id="3.40.50.300">
    <property type="entry name" value="P-loop containing nucleotide triphosphate hydrolases"/>
    <property type="match status" value="2"/>
</dbReference>
<accession>A0A919ICF8</accession>
<dbReference type="Pfam" id="PF13374">
    <property type="entry name" value="TPR_10"/>
    <property type="match status" value="1"/>
</dbReference>
<dbReference type="Pfam" id="PF13676">
    <property type="entry name" value="TIR_2"/>
    <property type="match status" value="1"/>
</dbReference>
<evidence type="ECO:0000313" key="3">
    <source>
        <dbReference type="EMBL" id="GID63048.1"/>
    </source>
</evidence>
<dbReference type="PANTHER" id="PTHR46082:SF6">
    <property type="entry name" value="AAA+ ATPASE DOMAIN-CONTAINING PROTEIN-RELATED"/>
    <property type="match status" value="1"/>
</dbReference>
<dbReference type="Pfam" id="PF01656">
    <property type="entry name" value="CbiA"/>
    <property type="match status" value="1"/>
</dbReference>
<evidence type="ECO:0000259" key="2">
    <source>
        <dbReference type="Pfam" id="PF13676"/>
    </source>
</evidence>
<dbReference type="Proteomes" id="UP000619479">
    <property type="component" value="Unassembled WGS sequence"/>
</dbReference>
<dbReference type="Pfam" id="PF13424">
    <property type="entry name" value="TPR_12"/>
    <property type="match status" value="3"/>
</dbReference>
<dbReference type="NCBIfam" id="NF047398">
    <property type="entry name" value="AAA_KGGVGR"/>
    <property type="match status" value="1"/>
</dbReference>
<keyword evidence="4" id="KW-1185">Reference proteome</keyword>
<dbReference type="InterPro" id="IPR002586">
    <property type="entry name" value="CobQ/CobB/MinD/ParA_Nub-bd_dom"/>
</dbReference>
<dbReference type="RefSeq" id="WP_239174295.1">
    <property type="nucleotide sequence ID" value="NZ_BAAAUC010000013.1"/>
</dbReference>
<gene>
    <name evidence="3" type="ORF">Acy02nite_09290</name>
</gene>
<dbReference type="InterPro" id="IPR011990">
    <property type="entry name" value="TPR-like_helical_dom_sf"/>
</dbReference>
<dbReference type="InterPro" id="IPR000157">
    <property type="entry name" value="TIR_dom"/>
</dbReference>
<evidence type="ECO:0008006" key="5">
    <source>
        <dbReference type="Google" id="ProtNLM"/>
    </source>
</evidence>
<dbReference type="EMBL" id="BOMH01000007">
    <property type="protein sequence ID" value="GID63048.1"/>
    <property type="molecule type" value="Genomic_DNA"/>
</dbReference>